<dbReference type="EMBL" id="JAZDUA010000059">
    <property type="protein sequence ID" value="KAK7870372.1"/>
    <property type="molecule type" value="Genomic_DNA"/>
</dbReference>
<keyword evidence="1" id="KW-0873">Pyrrolidone carboxylic acid</keyword>
<proteinExistence type="predicted"/>
<feature type="region of interest" description="Disordered" evidence="3">
    <location>
        <begin position="206"/>
        <end position="259"/>
    </location>
</feature>
<keyword evidence="4" id="KW-0732">Signal</keyword>
<evidence type="ECO:0000256" key="3">
    <source>
        <dbReference type="SAM" id="MobiDB-lite"/>
    </source>
</evidence>
<accession>A0AAN9ZCG6</accession>
<feature type="region of interest" description="Disordered" evidence="3">
    <location>
        <begin position="121"/>
        <end position="168"/>
    </location>
</feature>
<reference evidence="5 6" key="1">
    <citation type="submission" date="2024-03" db="EMBL/GenBank/DDBJ databases">
        <title>The genome assembly and annotation of the cricket Gryllus longicercus Weissman &amp; Gray.</title>
        <authorList>
            <person name="Szrajer S."/>
            <person name="Gray D."/>
            <person name="Ylla G."/>
        </authorList>
    </citation>
    <scope>NUCLEOTIDE SEQUENCE [LARGE SCALE GENOMIC DNA]</scope>
    <source>
        <strain evidence="5">DAG 2021-001</strain>
        <tissue evidence="5">Whole body minus gut</tissue>
    </source>
</reference>
<dbReference type="InterPro" id="IPR000618">
    <property type="entry name" value="Insect_cuticle"/>
</dbReference>
<dbReference type="GO" id="GO:0008010">
    <property type="term" value="F:structural constituent of chitin-based larval cuticle"/>
    <property type="evidence" value="ECO:0007669"/>
    <property type="project" value="TreeGrafter"/>
</dbReference>
<dbReference type="AlphaFoldDB" id="A0AAN9ZCG6"/>
<evidence type="ECO:0000313" key="6">
    <source>
        <dbReference type="Proteomes" id="UP001378592"/>
    </source>
</evidence>
<keyword evidence="6" id="KW-1185">Reference proteome</keyword>
<name>A0AAN9ZCG6_9ORTH</name>
<dbReference type="GO" id="GO:0062129">
    <property type="term" value="C:chitin-based extracellular matrix"/>
    <property type="evidence" value="ECO:0007669"/>
    <property type="project" value="TreeGrafter"/>
</dbReference>
<gene>
    <name evidence="5" type="ORF">R5R35_000543</name>
</gene>
<protein>
    <recommendedName>
        <fullName evidence="7">Cuticular protein</fullName>
    </recommendedName>
</protein>
<evidence type="ECO:0000256" key="2">
    <source>
        <dbReference type="PROSITE-ProRule" id="PRU00497"/>
    </source>
</evidence>
<dbReference type="PROSITE" id="PS51155">
    <property type="entry name" value="CHIT_BIND_RR_2"/>
    <property type="match status" value="1"/>
</dbReference>
<keyword evidence="2" id="KW-0193">Cuticle</keyword>
<organism evidence="5 6">
    <name type="scientific">Gryllus longicercus</name>
    <dbReference type="NCBI Taxonomy" id="2509291"/>
    <lineage>
        <taxon>Eukaryota</taxon>
        <taxon>Metazoa</taxon>
        <taxon>Ecdysozoa</taxon>
        <taxon>Arthropoda</taxon>
        <taxon>Hexapoda</taxon>
        <taxon>Insecta</taxon>
        <taxon>Pterygota</taxon>
        <taxon>Neoptera</taxon>
        <taxon>Polyneoptera</taxon>
        <taxon>Orthoptera</taxon>
        <taxon>Ensifera</taxon>
        <taxon>Gryllidea</taxon>
        <taxon>Grylloidea</taxon>
        <taxon>Gryllidae</taxon>
        <taxon>Gryllinae</taxon>
        <taxon>Gryllus</taxon>
    </lineage>
</organism>
<evidence type="ECO:0000256" key="1">
    <source>
        <dbReference type="ARBA" id="ARBA00023283"/>
    </source>
</evidence>
<dbReference type="Pfam" id="PF00379">
    <property type="entry name" value="Chitin_bind_4"/>
    <property type="match status" value="1"/>
</dbReference>
<evidence type="ECO:0000256" key="4">
    <source>
        <dbReference type="SAM" id="SignalP"/>
    </source>
</evidence>
<dbReference type="Proteomes" id="UP001378592">
    <property type="component" value="Unassembled WGS sequence"/>
</dbReference>
<dbReference type="PANTHER" id="PTHR10380:SF238">
    <property type="entry name" value="CUTICULAR PROTEIN 65EA-RELATED"/>
    <property type="match status" value="1"/>
</dbReference>
<sequence length="259" mass="28284">MASIWNCCLLLLVAVSIKAQYQGPSYDEPKQQYQPQPQQYREPANYAGQEPRRPLPAIIMHKQALTQDGAFNFAFAADNGLQQGETINPDGSRTGSYSYVDPHGKTIKVKYSAGKDGFRVLEGDHLPRAPQPSPQAAEPAPAPAQYNHPQPSGPRYSAQPPFRAGPSVAGAFRVNGGYEAPNLGTTAIFGGPTPQPKPIYQVREDHESSLFRASSPAQIPASYQQPRPRPAPSREVDYNEEKNNEPHSFGSGYSFEFSG</sequence>
<dbReference type="PANTHER" id="PTHR10380">
    <property type="entry name" value="CUTICLE PROTEIN"/>
    <property type="match status" value="1"/>
</dbReference>
<comment type="caution">
    <text evidence="5">The sequence shown here is derived from an EMBL/GenBank/DDBJ whole genome shotgun (WGS) entry which is preliminary data.</text>
</comment>
<dbReference type="InterPro" id="IPR050468">
    <property type="entry name" value="Cuticle_Struct_Prot"/>
</dbReference>
<feature type="compositionally biased region" description="Polar residues" evidence="3">
    <location>
        <begin position="211"/>
        <end position="225"/>
    </location>
</feature>
<evidence type="ECO:0000313" key="5">
    <source>
        <dbReference type="EMBL" id="KAK7870372.1"/>
    </source>
</evidence>
<feature type="compositionally biased region" description="Basic and acidic residues" evidence="3">
    <location>
        <begin position="232"/>
        <end position="245"/>
    </location>
</feature>
<feature type="signal peptide" evidence="4">
    <location>
        <begin position="1"/>
        <end position="19"/>
    </location>
</feature>
<feature type="compositionally biased region" description="Low complexity" evidence="3">
    <location>
        <begin position="248"/>
        <end position="259"/>
    </location>
</feature>
<feature type="compositionally biased region" description="Low complexity" evidence="3">
    <location>
        <begin position="134"/>
        <end position="145"/>
    </location>
</feature>
<evidence type="ECO:0008006" key="7">
    <source>
        <dbReference type="Google" id="ProtNLM"/>
    </source>
</evidence>
<feature type="chain" id="PRO_5042869282" description="Cuticular protein" evidence="4">
    <location>
        <begin position="20"/>
        <end position="259"/>
    </location>
</feature>